<keyword evidence="1" id="KW-0175">Coiled coil</keyword>
<dbReference type="EMBL" id="JAMWMK010000017">
    <property type="protein sequence ID" value="MDC4248435.1"/>
    <property type="molecule type" value="Genomic_DNA"/>
</dbReference>
<name>A0A9X4B448_ENTFC</name>
<protein>
    <submittedName>
        <fullName evidence="2">Uncharacterized protein</fullName>
    </submittedName>
</protein>
<feature type="coiled-coil region" evidence="1">
    <location>
        <begin position="23"/>
        <end position="50"/>
    </location>
</feature>
<dbReference type="AlphaFoldDB" id="A0A9X4B448"/>
<gene>
    <name evidence="2" type="ORF">M3X98_10320</name>
</gene>
<comment type="caution">
    <text evidence="2">The sequence shown here is derived from an EMBL/GenBank/DDBJ whole genome shotgun (WGS) entry which is preliminary data.</text>
</comment>
<evidence type="ECO:0000313" key="2">
    <source>
        <dbReference type="EMBL" id="MDC4248435.1"/>
    </source>
</evidence>
<evidence type="ECO:0000313" key="3">
    <source>
        <dbReference type="Proteomes" id="UP001141166"/>
    </source>
</evidence>
<accession>A0A9X4B448</accession>
<dbReference type="Proteomes" id="UP001141166">
    <property type="component" value="Unassembled WGS sequence"/>
</dbReference>
<proteinExistence type="predicted"/>
<organism evidence="2 3">
    <name type="scientific">Enterococcus faecium</name>
    <name type="common">Streptococcus faecium</name>
    <dbReference type="NCBI Taxonomy" id="1352"/>
    <lineage>
        <taxon>Bacteria</taxon>
        <taxon>Bacillati</taxon>
        <taxon>Bacillota</taxon>
        <taxon>Bacilli</taxon>
        <taxon>Lactobacillales</taxon>
        <taxon>Enterococcaceae</taxon>
        <taxon>Enterococcus</taxon>
    </lineage>
</organism>
<sequence>MKNRYKKSDSASQQRVTNKFIKLGELYHMNKKIENLIEELKKECDKENIGLSLSLVNEETFGMIAAGPANLAVMGALLQGKEYIEIAEGSCHCEECKKIREVINAVDDEVSSTQHTFVINNKEDFADVMTRIFKGEFQ</sequence>
<reference evidence="2" key="1">
    <citation type="submission" date="2022-05" db="EMBL/GenBank/DDBJ databases">
        <title>Draft genome sequences of Clostridium perfringens strains isolated from Peru.</title>
        <authorList>
            <person name="Hurtado R."/>
            <person name="Lima L."/>
            <person name="Sousa T."/>
            <person name="Jaiswal A.K."/>
            <person name="Tiwari S."/>
            <person name="Maturrano L."/>
            <person name="Brenig B."/>
            <person name="Azevedo V."/>
        </authorList>
    </citation>
    <scope>NUCLEOTIDE SEQUENCE</scope>
    <source>
        <strain evidence="2">CP4</strain>
    </source>
</reference>
<evidence type="ECO:0000256" key="1">
    <source>
        <dbReference type="SAM" id="Coils"/>
    </source>
</evidence>